<dbReference type="Proteomes" id="UP000515847">
    <property type="component" value="Chromosome"/>
</dbReference>
<dbReference type="Gene3D" id="3.40.1410.10">
    <property type="entry name" value="Chorismate lyase-like"/>
    <property type="match status" value="1"/>
</dbReference>
<organism evidence="5 6">
    <name type="scientific">Thermanaerosceptrum fracticalcis</name>
    <dbReference type="NCBI Taxonomy" id="1712410"/>
    <lineage>
        <taxon>Bacteria</taxon>
        <taxon>Bacillati</taxon>
        <taxon>Bacillota</taxon>
        <taxon>Clostridia</taxon>
        <taxon>Eubacteriales</taxon>
        <taxon>Peptococcaceae</taxon>
        <taxon>Thermanaerosceptrum</taxon>
    </lineage>
</organism>
<keyword evidence="2" id="KW-0238">DNA-binding</keyword>
<accession>A0A7G6E6D3</accession>
<dbReference type="PANTHER" id="PTHR44846">
    <property type="entry name" value="MANNOSYL-D-GLYCERATE TRANSPORT/METABOLISM SYSTEM REPRESSOR MNGR-RELATED"/>
    <property type="match status" value="1"/>
</dbReference>
<evidence type="ECO:0000313" key="5">
    <source>
        <dbReference type="EMBL" id="QNB47637.1"/>
    </source>
</evidence>
<name>A0A7G6E6D3_THEFR</name>
<dbReference type="AlphaFoldDB" id="A0A7G6E6D3"/>
<keyword evidence="6" id="KW-1185">Reference proteome</keyword>
<dbReference type="GO" id="GO:0045892">
    <property type="term" value="P:negative regulation of DNA-templated transcription"/>
    <property type="evidence" value="ECO:0007669"/>
    <property type="project" value="TreeGrafter"/>
</dbReference>
<reference evidence="5 6" key="1">
    <citation type="journal article" date="2019" name="Front. Microbiol.">
        <title>Thermoanaerosceptrum fracticalcis gen. nov. sp. nov., a Novel Fumarate-Fermenting Microorganism From a Deep Fractured Carbonate Aquifer of the US Great Basin.</title>
        <authorList>
            <person name="Hamilton-Brehm S.D."/>
            <person name="Stewart L.E."/>
            <person name="Zavarin M."/>
            <person name="Caldwell M."/>
            <person name="Lawson P.A."/>
            <person name="Onstott T.C."/>
            <person name="Grzymski J."/>
            <person name="Neveux I."/>
            <person name="Lollar B.S."/>
            <person name="Russell C.E."/>
            <person name="Moser D.P."/>
        </authorList>
    </citation>
    <scope>NUCLEOTIDE SEQUENCE [LARGE SCALE GENOMIC DNA]</scope>
    <source>
        <strain evidence="5 6">DRI-13</strain>
    </source>
</reference>
<evidence type="ECO:0000259" key="4">
    <source>
        <dbReference type="PROSITE" id="PS50949"/>
    </source>
</evidence>
<dbReference type="FunFam" id="1.10.10.10:FF:000079">
    <property type="entry name" value="GntR family transcriptional regulator"/>
    <property type="match status" value="1"/>
</dbReference>
<dbReference type="InterPro" id="IPR050679">
    <property type="entry name" value="Bact_HTH_transcr_reg"/>
</dbReference>
<dbReference type="PROSITE" id="PS50949">
    <property type="entry name" value="HTH_GNTR"/>
    <property type="match status" value="1"/>
</dbReference>
<dbReference type="EMBL" id="CP045798">
    <property type="protein sequence ID" value="QNB47637.1"/>
    <property type="molecule type" value="Genomic_DNA"/>
</dbReference>
<dbReference type="Pfam" id="PF00392">
    <property type="entry name" value="GntR"/>
    <property type="match status" value="1"/>
</dbReference>
<dbReference type="PRINTS" id="PR00035">
    <property type="entry name" value="HTHGNTR"/>
</dbReference>
<dbReference type="GO" id="GO:0003700">
    <property type="term" value="F:DNA-binding transcription factor activity"/>
    <property type="evidence" value="ECO:0007669"/>
    <property type="project" value="InterPro"/>
</dbReference>
<dbReference type="InterPro" id="IPR028978">
    <property type="entry name" value="Chorismate_lyase_/UTRA_dom_sf"/>
</dbReference>
<dbReference type="GO" id="GO:0003677">
    <property type="term" value="F:DNA binding"/>
    <property type="evidence" value="ECO:0007669"/>
    <property type="project" value="UniProtKB-KW"/>
</dbReference>
<proteinExistence type="predicted"/>
<dbReference type="InterPro" id="IPR000524">
    <property type="entry name" value="Tscrpt_reg_HTH_GntR"/>
</dbReference>
<dbReference type="SMART" id="SM00345">
    <property type="entry name" value="HTH_GNTR"/>
    <property type="match status" value="1"/>
</dbReference>
<dbReference type="CDD" id="cd07377">
    <property type="entry name" value="WHTH_GntR"/>
    <property type="match status" value="1"/>
</dbReference>
<dbReference type="SMART" id="SM00866">
    <property type="entry name" value="UTRA"/>
    <property type="match status" value="1"/>
</dbReference>
<evidence type="ECO:0000313" key="6">
    <source>
        <dbReference type="Proteomes" id="UP000515847"/>
    </source>
</evidence>
<feature type="domain" description="HTH gntR-type" evidence="4">
    <location>
        <begin position="9"/>
        <end position="77"/>
    </location>
</feature>
<dbReference type="Gene3D" id="1.10.10.10">
    <property type="entry name" value="Winged helix-like DNA-binding domain superfamily/Winged helix DNA-binding domain"/>
    <property type="match status" value="1"/>
</dbReference>
<evidence type="ECO:0000256" key="3">
    <source>
        <dbReference type="ARBA" id="ARBA00023163"/>
    </source>
</evidence>
<dbReference type="Pfam" id="PF07702">
    <property type="entry name" value="UTRA"/>
    <property type="match status" value="1"/>
</dbReference>
<evidence type="ECO:0000256" key="1">
    <source>
        <dbReference type="ARBA" id="ARBA00023015"/>
    </source>
</evidence>
<evidence type="ECO:0000256" key="2">
    <source>
        <dbReference type="ARBA" id="ARBA00023125"/>
    </source>
</evidence>
<keyword evidence="3" id="KW-0804">Transcription</keyword>
<dbReference type="PANTHER" id="PTHR44846:SF1">
    <property type="entry name" value="MANNOSYL-D-GLYCERATE TRANSPORT_METABOLISM SYSTEM REPRESSOR MNGR-RELATED"/>
    <property type="match status" value="1"/>
</dbReference>
<dbReference type="SUPFAM" id="SSF46785">
    <property type="entry name" value="Winged helix' DNA-binding domain"/>
    <property type="match status" value="1"/>
</dbReference>
<sequence>MKIDKFSGIPLYYQLKEILREEIESGVYKPDEVLPPERDFCEKYDVSRATVRQAIGDLVNAGLLRRERGRGTFVAPPKLEEDLVGFYSFTQKMREQGYDTYSETISVKKTPVSSRLKRLFSLVDKDEVFDILRLRYVNGEPLFIEKTYIPVEICPDLTLEKITTEPVYMKILESHGIKVVGAKKYIEPVLIDEYESKLLRVSEGIPALLLERQLYTSENRIVLLCKWIFRGDRCKHFLTI</sequence>
<dbReference type="RefSeq" id="WP_034421805.1">
    <property type="nucleotide sequence ID" value="NZ_CP045798.1"/>
</dbReference>
<keyword evidence="1" id="KW-0805">Transcription regulation</keyword>
<dbReference type="InterPro" id="IPR036388">
    <property type="entry name" value="WH-like_DNA-bd_sf"/>
</dbReference>
<dbReference type="KEGG" id="tfr:BR63_15955"/>
<dbReference type="OrthoDB" id="457376at2"/>
<protein>
    <submittedName>
        <fullName evidence="5">UTRA domain-containing protein</fullName>
    </submittedName>
</protein>
<gene>
    <name evidence="5" type="ORF">BR63_15955</name>
</gene>
<dbReference type="SUPFAM" id="SSF64288">
    <property type="entry name" value="Chorismate lyase-like"/>
    <property type="match status" value="1"/>
</dbReference>
<dbReference type="InterPro" id="IPR011663">
    <property type="entry name" value="UTRA"/>
</dbReference>
<dbReference type="InterPro" id="IPR036390">
    <property type="entry name" value="WH_DNA-bd_sf"/>
</dbReference>